<gene>
    <name evidence="5" type="ORF">GTO91_12310</name>
</gene>
<keyword evidence="3" id="KW-0658">Purine biosynthesis</keyword>
<organism evidence="5 6">
    <name type="scientific">Heliomicrobium undosum</name>
    <dbReference type="NCBI Taxonomy" id="121734"/>
    <lineage>
        <taxon>Bacteria</taxon>
        <taxon>Bacillati</taxon>
        <taxon>Bacillota</taxon>
        <taxon>Clostridia</taxon>
        <taxon>Eubacteriales</taxon>
        <taxon>Heliobacteriaceae</taxon>
        <taxon>Heliomicrobium</taxon>
    </lineage>
</organism>
<dbReference type="Gene3D" id="3.30.1280.10">
    <property type="entry name" value="Phosphoribosylformylglycinamidine synthase subunit PurS"/>
    <property type="match status" value="1"/>
</dbReference>
<evidence type="ECO:0000313" key="6">
    <source>
        <dbReference type="Proteomes" id="UP000463470"/>
    </source>
</evidence>
<dbReference type="GO" id="GO:0006164">
    <property type="term" value="P:purine nucleotide biosynthetic process"/>
    <property type="evidence" value="ECO:0007669"/>
    <property type="project" value="UniProtKB-KW"/>
</dbReference>
<dbReference type="SUPFAM" id="SSF82697">
    <property type="entry name" value="PurS-like"/>
    <property type="match status" value="1"/>
</dbReference>
<dbReference type="GO" id="GO:0016874">
    <property type="term" value="F:ligase activity"/>
    <property type="evidence" value="ECO:0007669"/>
    <property type="project" value="UniProtKB-KW"/>
</dbReference>
<dbReference type="Pfam" id="PF02700">
    <property type="entry name" value="PurS"/>
    <property type="match status" value="1"/>
</dbReference>
<protein>
    <recommendedName>
        <fullName evidence="7">Phosphoribosylformylglycinamidine synthase</fullName>
    </recommendedName>
</protein>
<keyword evidence="2" id="KW-0547">Nucleotide-binding</keyword>
<dbReference type="Proteomes" id="UP000463470">
    <property type="component" value="Unassembled WGS sequence"/>
</dbReference>
<accession>A0A845L1U1</accession>
<dbReference type="EMBL" id="WXEY01000014">
    <property type="protein sequence ID" value="MZP30497.1"/>
    <property type="molecule type" value="Genomic_DNA"/>
</dbReference>
<evidence type="ECO:0000256" key="1">
    <source>
        <dbReference type="ARBA" id="ARBA00022598"/>
    </source>
</evidence>
<dbReference type="InterPro" id="IPR036604">
    <property type="entry name" value="PurS-like_sf"/>
</dbReference>
<proteinExistence type="predicted"/>
<name>A0A845L1U1_9FIRM</name>
<evidence type="ECO:0000256" key="2">
    <source>
        <dbReference type="ARBA" id="ARBA00022741"/>
    </source>
</evidence>
<evidence type="ECO:0000256" key="4">
    <source>
        <dbReference type="ARBA" id="ARBA00022840"/>
    </source>
</evidence>
<keyword evidence="4" id="KW-0067">ATP-binding</keyword>
<comment type="caution">
    <text evidence="5">The sequence shown here is derived from an EMBL/GenBank/DDBJ whole genome shotgun (WGS) entry which is preliminary data.</text>
</comment>
<dbReference type="RefSeq" id="WP_161259021.1">
    <property type="nucleotide sequence ID" value="NZ_WXEY01000014.1"/>
</dbReference>
<keyword evidence="1" id="KW-0436">Ligase</keyword>
<evidence type="ECO:0008006" key="7">
    <source>
        <dbReference type="Google" id="ProtNLM"/>
    </source>
</evidence>
<evidence type="ECO:0000313" key="5">
    <source>
        <dbReference type="EMBL" id="MZP30497.1"/>
    </source>
</evidence>
<keyword evidence="6" id="KW-1185">Reference proteome</keyword>
<sequence>MVKAKIIITVKAGFRDPQREALEERLRQGGDELAAPTMPAAQAVPAGLRTGRYVEFLLDTDDVEAARRQAEDFCRRRLINEVLEAFTCEIEPLSN</sequence>
<dbReference type="AlphaFoldDB" id="A0A845L1U1"/>
<dbReference type="OrthoDB" id="9799101at2"/>
<reference evidence="5 6" key="1">
    <citation type="submission" date="2020-01" db="EMBL/GenBank/DDBJ databases">
        <title>Whole-genome sequence of Heliobacterium undosum DSM 13378.</title>
        <authorList>
            <person name="Kyndt J.A."/>
            <person name="Meyer T.E."/>
        </authorList>
    </citation>
    <scope>NUCLEOTIDE SEQUENCE [LARGE SCALE GENOMIC DNA]</scope>
    <source>
        <strain evidence="5 6">DSM 13378</strain>
    </source>
</reference>
<evidence type="ECO:0000256" key="3">
    <source>
        <dbReference type="ARBA" id="ARBA00022755"/>
    </source>
</evidence>
<dbReference type="InterPro" id="IPR003850">
    <property type="entry name" value="PurS"/>
</dbReference>
<dbReference type="GO" id="GO:0005524">
    <property type="term" value="F:ATP binding"/>
    <property type="evidence" value="ECO:0007669"/>
    <property type="project" value="UniProtKB-KW"/>
</dbReference>